<name>A0ABU6KEK8_9BACI</name>
<organism evidence="2 3">
    <name type="scientific">Virgibacillus tibetensis</name>
    <dbReference type="NCBI Taxonomy" id="3042313"/>
    <lineage>
        <taxon>Bacteria</taxon>
        <taxon>Bacillati</taxon>
        <taxon>Bacillota</taxon>
        <taxon>Bacilli</taxon>
        <taxon>Bacillales</taxon>
        <taxon>Bacillaceae</taxon>
        <taxon>Virgibacillus</taxon>
    </lineage>
</organism>
<gene>
    <name evidence="2" type="ORF">QGM71_08395</name>
</gene>
<accession>A0ABU6KEK8</accession>
<reference evidence="2 3" key="1">
    <citation type="journal article" date="2024" name="Int. J. Syst. Evol. Microbiol.">
        <title>Virgibacillus tibetensis sp. nov., isolated from salt lake on the Tibetan Plateau of China.</title>
        <authorList>
            <person name="Phurbu D."/>
            <person name="Liu Z.-X."/>
            <person name="Wang R."/>
            <person name="Zheng Y.-Y."/>
            <person name="Liu H.-C."/>
            <person name="Zhou Y.-G."/>
            <person name="Yu Y.-J."/>
            <person name="Li A.-H."/>
        </authorList>
    </citation>
    <scope>NUCLEOTIDE SEQUENCE [LARGE SCALE GENOMIC DNA]</scope>
    <source>
        <strain evidence="2 3">C22-A2</strain>
    </source>
</reference>
<keyword evidence="3" id="KW-1185">Reference proteome</keyword>
<protein>
    <recommendedName>
        <fullName evidence="4">DUF4367 domain-containing protein</fullName>
    </recommendedName>
</protein>
<sequence>MGKYLFLILLFLMLFVGCSQGSDETDIITEKIDEELGISPYIPKVEFPIGTVIVSYDFKVENEETVKGEPKSAVIEYLVSKENSLDEETKEEWEESEVKKVIYGELYTGQSAIQMTISKDAIGEISGADQIDIDGHEVQYLLVQEDVDLVIMAMDFNDYGYTVQYSLVEGESEEDAISFLKDIINNTQ</sequence>
<evidence type="ECO:0000256" key="1">
    <source>
        <dbReference type="SAM" id="SignalP"/>
    </source>
</evidence>
<evidence type="ECO:0000313" key="2">
    <source>
        <dbReference type="EMBL" id="MEC5423513.1"/>
    </source>
</evidence>
<dbReference type="PROSITE" id="PS51257">
    <property type="entry name" value="PROKAR_LIPOPROTEIN"/>
    <property type="match status" value="1"/>
</dbReference>
<dbReference type="RefSeq" id="WP_327607083.1">
    <property type="nucleotide sequence ID" value="NZ_JARZFX010000003.1"/>
</dbReference>
<feature type="chain" id="PRO_5045176148" description="DUF4367 domain-containing protein" evidence="1">
    <location>
        <begin position="22"/>
        <end position="188"/>
    </location>
</feature>
<dbReference type="EMBL" id="JARZFX010000003">
    <property type="protein sequence ID" value="MEC5423513.1"/>
    <property type="molecule type" value="Genomic_DNA"/>
</dbReference>
<dbReference type="Proteomes" id="UP001335737">
    <property type="component" value="Unassembled WGS sequence"/>
</dbReference>
<evidence type="ECO:0000313" key="3">
    <source>
        <dbReference type="Proteomes" id="UP001335737"/>
    </source>
</evidence>
<proteinExistence type="predicted"/>
<evidence type="ECO:0008006" key="4">
    <source>
        <dbReference type="Google" id="ProtNLM"/>
    </source>
</evidence>
<comment type="caution">
    <text evidence="2">The sequence shown here is derived from an EMBL/GenBank/DDBJ whole genome shotgun (WGS) entry which is preliminary data.</text>
</comment>
<feature type="signal peptide" evidence="1">
    <location>
        <begin position="1"/>
        <end position="21"/>
    </location>
</feature>
<keyword evidence="1" id="KW-0732">Signal</keyword>